<evidence type="ECO:0000313" key="2">
    <source>
        <dbReference type="Proteomes" id="UP000282832"/>
    </source>
</evidence>
<sequence>MQNRKAFLRLLIILPTLFWIVANPIVKSNFSVAAVEKSSKKDTNKSNQTVVSEQHVIQTAPTVSFDFPPNFEFKSFVEYEFHKITEPLSCVFAQVKNKIFVILFTQYISTLAP</sequence>
<dbReference type="Proteomes" id="UP000282832">
    <property type="component" value="Unassembled WGS sequence"/>
</dbReference>
<dbReference type="AlphaFoldDB" id="A0A437PMW0"/>
<proteinExistence type="predicted"/>
<protein>
    <submittedName>
        <fullName evidence="1">Uncharacterized protein</fullName>
    </submittedName>
</protein>
<name>A0A437PMW0_9BACT</name>
<dbReference type="EMBL" id="SACY01000005">
    <property type="protein sequence ID" value="RVU23633.1"/>
    <property type="molecule type" value="Genomic_DNA"/>
</dbReference>
<evidence type="ECO:0000313" key="1">
    <source>
        <dbReference type="EMBL" id="RVU23633.1"/>
    </source>
</evidence>
<accession>A0A437PMW0</accession>
<comment type="caution">
    <text evidence="1">The sequence shown here is derived from an EMBL/GenBank/DDBJ whole genome shotgun (WGS) entry which is preliminary data.</text>
</comment>
<keyword evidence="2" id="KW-1185">Reference proteome</keyword>
<gene>
    <name evidence="1" type="ORF">EOJ36_11200</name>
</gene>
<reference evidence="1 2" key="1">
    <citation type="submission" date="2019-01" db="EMBL/GenBank/DDBJ databases">
        <authorList>
            <person name="Chen W.-M."/>
        </authorList>
    </citation>
    <scope>NUCLEOTIDE SEQUENCE [LARGE SCALE GENOMIC DNA]</scope>
    <source>
        <strain evidence="1 2">FSY-15</strain>
    </source>
</reference>
<organism evidence="1 2">
    <name type="scientific">Sandaracinomonas limnophila</name>
    <dbReference type="NCBI Taxonomy" id="1862386"/>
    <lineage>
        <taxon>Bacteria</taxon>
        <taxon>Pseudomonadati</taxon>
        <taxon>Bacteroidota</taxon>
        <taxon>Cytophagia</taxon>
        <taxon>Cytophagales</taxon>
        <taxon>Flectobacillaceae</taxon>
        <taxon>Sandaracinomonas</taxon>
    </lineage>
</organism>
<dbReference type="RefSeq" id="WP_127805388.1">
    <property type="nucleotide sequence ID" value="NZ_SACY01000005.1"/>
</dbReference>